<dbReference type="InterPro" id="IPR000847">
    <property type="entry name" value="LysR_HTH_N"/>
</dbReference>
<evidence type="ECO:0000256" key="2">
    <source>
        <dbReference type="ARBA" id="ARBA00023015"/>
    </source>
</evidence>
<dbReference type="SUPFAM" id="SSF46785">
    <property type="entry name" value="Winged helix' DNA-binding domain"/>
    <property type="match status" value="1"/>
</dbReference>
<evidence type="ECO:0000259" key="5">
    <source>
        <dbReference type="PROSITE" id="PS50931"/>
    </source>
</evidence>
<accession>A0ABN4HUM2</accession>
<evidence type="ECO:0000256" key="1">
    <source>
        <dbReference type="ARBA" id="ARBA00009437"/>
    </source>
</evidence>
<dbReference type="InterPro" id="IPR036388">
    <property type="entry name" value="WH-like_DNA-bd_sf"/>
</dbReference>
<dbReference type="PROSITE" id="PS50931">
    <property type="entry name" value="HTH_LYSR"/>
    <property type="match status" value="1"/>
</dbReference>
<name>A0ABN4HUM2_9BURK</name>
<dbReference type="InterPro" id="IPR005119">
    <property type="entry name" value="LysR_subst-bd"/>
</dbReference>
<dbReference type="Gene3D" id="1.10.10.10">
    <property type="entry name" value="Winged helix-like DNA-binding domain superfamily/Winged helix DNA-binding domain"/>
    <property type="match status" value="1"/>
</dbReference>
<dbReference type="SUPFAM" id="SSF53850">
    <property type="entry name" value="Periplasmic binding protein-like II"/>
    <property type="match status" value="1"/>
</dbReference>
<evidence type="ECO:0000313" key="7">
    <source>
        <dbReference type="Proteomes" id="UP000063429"/>
    </source>
</evidence>
<evidence type="ECO:0000256" key="4">
    <source>
        <dbReference type="ARBA" id="ARBA00023163"/>
    </source>
</evidence>
<dbReference type="Pfam" id="PF03466">
    <property type="entry name" value="LysR_substrate"/>
    <property type="match status" value="1"/>
</dbReference>
<keyword evidence="7" id="KW-1185">Reference proteome</keyword>
<keyword evidence="4" id="KW-0804">Transcription</keyword>
<dbReference type="Pfam" id="PF00126">
    <property type="entry name" value="HTH_1"/>
    <property type="match status" value="1"/>
</dbReference>
<dbReference type="EMBL" id="CP011409">
    <property type="protein sequence ID" value="AKZ62531.1"/>
    <property type="molecule type" value="Genomic_DNA"/>
</dbReference>
<evidence type="ECO:0000313" key="6">
    <source>
        <dbReference type="EMBL" id="AKZ62531.1"/>
    </source>
</evidence>
<reference evidence="7" key="1">
    <citation type="journal article" date="2015" name="Genome Announc.">
        <title>Complete Genome Sequence of Herbaspirillum hiltneri N3 (DSM 17495), Isolated from Surface-Sterilized Wheat Roots.</title>
        <authorList>
            <person name="Guizelini D."/>
            <person name="Saizaki P.M."/>
            <person name="Coimbra N.A."/>
            <person name="Weiss V.A."/>
            <person name="Faoro H."/>
            <person name="Sfeir M.Z."/>
            <person name="Baura V.A."/>
            <person name="Monteiro R.A."/>
            <person name="Chubatsu L.S."/>
            <person name="Souza E.M."/>
            <person name="Cruz L.M."/>
            <person name="Pedrosa F.O."/>
            <person name="Raittz R.T."/>
            <person name="Marchaukoski J.N."/>
            <person name="Steffens M.B."/>
        </authorList>
    </citation>
    <scope>NUCLEOTIDE SEQUENCE [LARGE SCALE GENOMIC DNA]</scope>
    <source>
        <strain evidence="7">N3</strain>
    </source>
</reference>
<dbReference type="PRINTS" id="PR00039">
    <property type="entry name" value="HTHLYSR"/>
</dbReference>
<comment type="similarity">
    <text evidence="1">Belongs to the LysR transcriptional regulatory family.</text>
</comment>
<dbReference type="InterPro" id="IPR036390">
    <property type="entry name" value="WH_DNA-bd_sf"/>
</dbReference>
<organism evidence="6 7">
    <name type="scientific">Herbaspirillum hiltneri N3</name>
    <dbReference type="NCBI Taxonomy" id="1262470"/>
    <lineage>
        <taxon>Bacteria</taxon>
        <taxon>Pseudomonadati</taxon>
        <taxon>Pseudomonadota</taxon>
        <taxon>Betaproteobacteria</taxon>
        <taxon>Burkholderiales</taxon>
        <taxon>Oxalobacteraceae</taxon>
        <taxon>Herbaspirillum</taxon>
    </lineage>
</organism>
<feature type="domain" description="HTH lysR-type" evidence="5">
    <location>
        <begin position="1"/>
        <end position="58"/>
    </location>
</feature>
<dbReference type="PANTHER" id="PTHR30427">
    <property type="entry name" value="TRANSCRIPTIONAL ACTIVATOR PROTEIN LYSR"/>
    <property type="match status" value="1"/>
</dbReference>
<dbReference type="PANTHER" id="PTHR30427:SF1">
    <property type="entry name" value="TRANSCRIPTIONAL ACTIVATOR PROTEIN LYSR"/>
    <property type="match status" value="1"/>
</dbReference>
<sequence>MNLRLLSIFRAVMSSQSTVGAARSLGISQPAVSNAVRQLEEELGFELFNRVGNRLVAREEAKVLLTESDAMFLFSRKLDDVAEDLKENRVGRIRVTATPQLGHTVLPGAIQRFLAERPKVKVLCDVIDSHKVIESVDAQAADFGLAIALEPELSDSLKMVLMTDIEMVCVLPAGHALAGRTTISPEDLRAHPLIALESSARLSPMVRAAFSHAGVPHRAAVEVRYSETACLLVRAGVGVTVVDWFSASTLRNDPAVVIVPFRPQIMVNVWAIFPKARPPSRLAYTLLEEIKNGINALMER</sequence>
<evidence type="ECO:0000256" key="3">
    <source>
        <dbReference type="ARBA" id="ARBA00023125"/>
    </source>
</evidence>
<proteinExistence type="inferred from homology"/>
<dbReference type="Proteomes" id="UP000063429">
    <property type="component" value="Chromosome"/>
</dbReference>
<keyword evidence="2" id="KW-0805">Transcription regulation</keyword>
<keyword evidence="3" id="KW-0238">DNA-binding</keyword>
<dbReference type="Gene3D" id="3.40.190.10">
    <property type="entry name" value="Periplasmic binding protein-like II"/>
    <property type="match status" value="2"/>
</dbReference>
<protein>
    <submittedName>
        <fullName evidence="6">LysR family transcriptional regulator</fullName>
    </submittedName>
</protein>
<gene>
    <name evidence="6" type="ORF">F506_07425</name>
</gene>